<evidence type="ECO:0000259" key="5">
    <source>
        <dbReference type="PROSITE" id="PS51007"/>
    </source>
</evidence>
<dbReference type="Pfam" id="PF06537">
    <property type="entry name" value="DHOR"/>
    <property type="match status" value="1"/>
</dbReference>
<evidence type="ECO:0000256" key="2">
    <source>
        <dbReference type="ARBA" id="ARBA00022723"/>
    </source>
</evidence>
<reference evidence="7" key="1">
    <citation type="journal article" date="2019" name="Int. J. Syst. Evol. Microbiol.">
        <title>The Global Catalogue of Microorganisms (GCM) 10K type strain sequencing project: providing services to taxonomists for standard genome sequencing and annotation.</title>
        <authorList>
            <consortium name="The Broad Institute Genomics Platform"/>
            <consortium name="The Broad Institute Genome Sequencing Center for Infectious Disease"/>
            <person name="Wu L."/>
            <person name="Ma J."/>
        </authorList>
    </citation>
    <scope>NUCLEOTIDE SEQUENCE [LARGE SCALE GENOMIC DNA]</scope>
    <source>
        <strain evidence="7">JCM 17926</strain>
    </source>
</reference>
<dbReference type="PANTHER" id="PTHR30600">
    <property type="entry name" value="CYTOCHROME C PEROXIDASE-RELATED"/>
    <property type="match status" value="1"/>
</dbReference>
<evidence type="ECO:0000313" key="7">
    <source>
        <dbReference type="Proteomes" id="UP001500552"/>
    </source>
</evidence>
<evidence type="ECO:0000313" key="6">
    <source>
        <dbReference type="EMBL" id="GAA4429385.1"/>
    </source>
</evidence>
<evidence type="ECO:0000256" key="4">
    <source>
        <dbReference type="PROSITE-ProRule" id="PRU00433"/>
    </source>
</evidence>
<gene>
    <name evidence="6" type="ORF">GCM10023188_14690</name>
</gene>
<feature type="domain" description="Cytochrome c" evidence="5">
    <location>
        <begin position="266"/>
        <end position="398"/>
    </location>
</feature>
<keyword evidence="1 4" id="KW-0349">Heme</keyword>
<sequence length="398" mass="43332">MGCEAILPDVPEPETLLGEPMPDLLPQQLQNHIKGDEEFGRVFGVLDGLGPVFISNSCESCHLGDGKGHPSTDIILFNRRDNLVEGEPDSVFNPMVSVNASHLQTRAILGYTAEVLPSDIKGFSRINPPAVTGLGFLEEVTDADILAMADPEDANGDGVSGVPNYVHPPDFFVPKSSHIPDQAGRYIGRFTKKAASIDLLQQTASAYLFDMGITSDFFMEDLFNELNGNHTGDDVPDPEVPASVVRNTVFYLRTLKAPERRGADRPEVLAGEKLFLQAGCGTCHVPTLKTGLSDVEALSNKEFHPYTDLLLHDMGPELDDNFTEGSARTSEWRTAPLWGIGLAEDSQGGRAFFLHDGRAKSLEEAIDLHGGEGARSRDKYNELSAAEKQNLIKFLKSL</sequence>
<protein>
    <submittedName>
        <fullName evidence="6">Di-heme oxidoredictase family protein</fullName>
    </submittedName>
</protein>
<accession>A0ABP8LJK9</accession>
<dbReference type="InterPro" id="IPR009056">
    <property type="entry name" value="Cyt_c-like_dom"/>
</dbReference>
<evidence type="ECO:0000256" key="3">
    <source>
        <dbReference type="ARBA" id="ARBA00023004"/>
    </source>
</evidence>
<organism evidence="6 7">
    <name type="scientific">Pontibacter saemangeumensis</name>
    <dbReference type="NCBI Taxonomy" id="1084525"/>
    <lineage>
        <taxon>Bacteria</taxon>
        <taxon>Pseudomonadati</taxon>
        <taxon>Bacteroidota</taxon>
        <taxon>Cytophagia</taxon>
        <taxon>Cytophagales</taxon>
        <taxon>Hymenobacteraceae</taxon>
        <taxon>Pontibacter</taxon>
    </lineage>
</organism>
<proteinExistence type="predicted"/>
<evidence type="ECO:0000256" key="1">
    <source>
        <dbReference type="ARBA" id="ARBA00022617"/>
    </source>
</evidence>
<dbReference type="EMBL" id="BAABHC010000005">
    <property type="protein sequence ID" value="GAA4429385.1"/>
    <property type="molecule type" value="Genomic_DNA"/>
</dbReference>
<dbReference type="PROSITE" id="PS51007">
    <property type="entry name" value="CYTC"/>
    <property type="match status" value="1"/>
</dbReference>
<keyword evidence="3 4" id="KW-0408">Iron</keyword>
<dbReference type="InterPro" id="IPR051395">
    <property type="entry name" value="Cytochrome_c_Peroxidase/MauG"/>
</dbReference>
<dbReference type="InterPro" id="IPR010538">
    <property type="entry name" value="DHOR"/>
</dbReference>
<name>A0ABP8LJK9_9BACT</name>
<dbReference type="PANTHER" id="PTHR30600:SF4">
    <property type="entry name" value="CYTOCHROME C DOMAIN-CONTAINING PROTEIN"/>
    <property type="match status" value="1"/>
</dbReference>
<dbReference type="Proteomes" id="UP001500552">
    <property type="component" value="Unassembled WGS sequence"/>
</dbReference>
<dbReference type="Gene3D" id="1.10.760.10">
    <property type="entry name" value="Cytochrome c-like domain"/>
    <property type="match status" value="1"/>
</dbReference>
<dbReference type="SUPFAM" id="SSF46626">
    <property type="entry name" value="Cytochrome c"/>
    <property type="match status" value="1"/>
</dbReference>
<dbReference type="InterPro" id="IPR036909">
    <property type="entry name" value="Cyt_c-like_dom_sf"/>
</dbReference>
<keyword evidence="7" id="KW-1185">Reference proteome</keyword>
<keyword evidence="2 4" id="KW-0479">Metal-binding</keyword>
<comment type="caution">
    <text evidence="6">The sequence shown here is derived from an EMBL/GenBank/DDBJ whole genome shotgun (WGS) entry which is preliminary data.</text>
</comment>